<organism evidence="5 6">
    <name type="scientific">Rhizopogon vinicolor AM-OR11-026</name>
    <dbReference type="NCBI Taxonomy" id="1314800"/>
    <lineage>
        <taxon>Eukaryota</taxon>
        <taxon>Fungi</taxon>
        <taxon>Dikarya</taxon>
        <taxon>Basidiomycota</taxon>
        <taxon>Agaricomycotina</taxon>
        <taxon>Agaricomycetes</taxon>
        <taxon>Agaricomycetidae</taxon>
        <taxon>Boletales</taxon>
        <taxon>Suillineae</taxon>
        <taxon>Rhizopogonaceae</taxon>
        <taxon>Rhizopogon</taxon>
    </lineage>
</organism>
<feature type="region of interest" description="Disordered" evidence="3">
    <location>
        <begin position="366"/>
        <end position="422"/>
    </location>
</feature>
<dbReference type="AlphaFoldDB" id="A0A1B7MPM7"/>
<dbReference type="SUPFAM" id="SSF47370">
    <property type="entry name" value="Bromodomain"/>
    <property type="match status" value="1"/>
</dbReference>
<sequence length="541" mass="59352">MDDCDSFAASEDGASTSQSTVENKSNGHVRSGITLVLPSLKAIKAGKVGKKSKLKNLAFSQDAEVKKAPRPMKLKPLKEVLMKLIAQLKKKDDYAFFLSPVDPARVPGYADVIKHPMDLGTMSTKVAKGKYRSLEEFTTDFRLVTTNAKTFNLPGSIYHTEADRLEVWGLDHIAKASAHVIEYETNWNIDVEQDEDATLNVDEDDDHDHVTSSTPRDIEGSQVAPSPAPSSVPPQQMRRGPRGPYKKGASAVISEALDVEGRLPGSKEGVGAFPPGSDWAEMMVALKIKGKRYRTKKERLRIEKEGLPHLPDGSLDYTEMEDPFSLLGALTPEPLSKPQLAPLYPSLEATSPAPPLFPGPVNVPTTRSPPTLATLNTSTSPSPQRRKHWTIVRNASTRAKLKDKEDEEPQSTEASPRDPFPSDFGSFAALGAELGASICSQEGLATSIRASIENRPIKRSLKTGVDSEYWTDEKAEEAWDYLRDVVYGGVDGFAYVRSIAEFVRTPEEFSVGPSYSLSRSRSIPHMTHSTRQNIITPLARP</sequence>
<dbReference type="GO" id="GO:0006325">
    <property type="term" value="P:chromatin organization"/>
    <property type="evidence" value="ECO:0007669"/>
    <property type="project" value="UniProtKB-ARBA"/>
</dbReference>
<keyword evidence="6" id="KW-1185">Reference proteome</keyword>
<evidence type="ECO:0000259" key="4">
    <source>
        <dbReference type="PROSITE" id="PS50014"/>
    </source>
</evidence>
<evidence type="ECO:0000256" key="3">
    <source>
        <dbReference type="SAM" id="MobiDB-lite"/>
    </source>
</evidence>
<dbReference type="InterPro" id="IPR001487">
    <property type="entry name" value="Bromodomain"/>
</dbReference>
<dbReference type="PRINTS" id="PR00503">
    <property type="entry name" value="BROMODOMAIN"/>
</dbReference>
<dbReference type="GO" id="GO:0005634">
    <property type="term" value="C:nucleus"/>
    <property type="evidence" value="ECO:0007669"/>
    <property type="project" value="TreeGrafter"/>
</dbReference>
<evidence type="ECO:0000256" key="2">
    <source>
        <dbReference type="PROSITE-ProRule" id="PRU00035"/>
    </source>
</evidence>
<dbReference type="SMART" id="SM00297">
    <property type="entry name" value="BROMO"/>
    <property type="match status" value="1"/>
</dbReference>
<keyword evidence="1 2" id="KW-0103">Bromodomain</keyword>
<dbReference type="PANTHER" id="PTHR22881:SF27">
    <property type="entry name" value="BROMODOMAIN CONTAINING 7_9"/>
    <property type="match status" value="1"/>
</dbReference>
<dbReference type="Pfam" id="PF00439">
    <property type="entry name" value="Bromodomain"/>
    <property type="match status" value="1"/>
</dbReference>
<dbReference type="Proteomes" id="UP000092154">
    <property type="component" value="Unassembled WGS sequence"/>
</dbReference>
<feature type="region of interest" description="Disordered" evidence="3">
    <location>
        <begin position="201"/>
        <end position="249"/>
    </location>
</feature>
<dbReference type="InterPro" id="IPR036427">
    <property type="entry name" value="Bromodomain-like_sf"/>
</dbReference>
<feature type="domain" description="Bromo" evidence="4">
    <location>
        <begin position="89"/>
        <end position="159"/>
    </location>
</feature>
<feature type="compositionally biased region" description="Polar residues" evidence="3">
    <location>
        <begin position="13"/>
        <end position="28"/>
    </location>
</feature>
<dbReference type="Gene3D" id="1.20.920.10">
    <property type="entry name" value="Bromodomain-like"/>
    <property type="match status" value="1"/>
</dbReference>
<feature type="region of interest" description="Disordered" evidence="3">
    <location>
        <begin position="1"/>
        <end position="28"/>
    </location>
</feature>
<dbReference type="EMBL" id="KV448595">
    <property type="protein sequence ID" value="OAX34563.1"/>
    <property type="molecule type" value="Genomic_DNA"/>
</dbReference>
<proteinExistence type="predicted"/>
<gene>
    <name evidence="5" type="ORF">K503DRAFT_698476</name>
</gene>
<accession>A0A1B7MPM7</accession>
<reference evidence="5 6" key="1">
    <citation type="submission" date="2016-06" db="EMBL/GenBank/DDBJ databases">
        <title>Comparative genomics of the ectomycorrhizal sister species Rhizopogon vinicolor and Rhizopogon vesiculosus (Basidiomycota: Boletales) reveals a divergence of the mating type B locus.</title>
        <authorList>
            <consortium name="DOE Joint Genome Institute"/>
            <person name="Mujic A.B."/>
            <person name="Kuo A."/>
            <person name="Tritt A."/>
            <person name="Lipzen A."/>
            <person name="Chen C."/>
            <person name="Johnson J."/>
            <person name="Sharma A."/>
            <person name="Barry K."/>
            <person name="Grigoriev I.V."/>
            <person name="Spatafora J.W."/>
        </authorList>
    </citation>
    <scope>NUCLEOTIDE SEQUENCE [LARGE SCALE GENOMIC DNA]</scope>
    <source>
        <strain evidence="5 6">AM-OR11-026</strain>
    </source>
</reference>
<name>A0A1B7MPM7_9AGAM</name>
<dbReference type="STRING" id="1314800.A0A1B7MPM7"/>
<evidence type="ECO:0000313" key="5">
    <source>
        <dbReference type="EMBL" id="OAX34563.1"/>
    </source>
</evidence>
<dbReference type="OrthoDB" id="21449at2759"/>
<dbReference type="PANTHER" id="PTHR22881">
    <property type="entry name" value="BROMODOMAIN CONTAINING PROTEIN"/>
    <property type="match status" value="1"/>
</dbReference>
<evidence type="ECO:0000313" key="6">
    <source>
        <dbReference type="Proteomes" id="UP000092154"/>
    </source>
</evidence>
<protein>
    <recommendedName>
        <fullName evidence="4">Bromo domain-containing protein</fullName>
    </recommendedName>
</protein>
<dbReference type="PROSITE" id="PS50014">
    <property type="entry name" value="BROMODOMAIN_2"/>
    <property type="match status" value="1"/>
</dbReference>
<evidence type="ECO:0000256" key="1">
    <source>
        <dbReference type="ARBA" id="ARBA00023117"/>
    </source>
</evidence>
<dbReference type="InterPro" id="IPR051831">
    <property type="entry name" value="Bromodomain_contain_prot"/>
</dbReference>
<feature type="compositionally biased region" description="Polar residues" evidence="3">
    <location>
        <begin position="366"/>
        <end position="383"/>
    </location>
</feature>
<dbReference type="GO" id="GO:0006357">
    <property type="term" value="P:regulation of transcription by RNA polymerase II"/>
    <property type="evidence" value="ECO:0007669"/>
    <property type="project" value="TreeGrafter"/>
</dbReference>
<dbReference type="InParanoid" id="A0A1B7MPM7"/>